<dbReference type="EMBL" id="WMEX01000001">
    <property type="protein sequence ID" value="MYL25786.1"/>
    <property type="molecule type" value="Genomic_DNA"/>
</dbReference>
<dbReference type="Proteomes" id="UP000460751">
    <property type="component" value="Unassembled WGS sequence"/>
</dbReference>
<feature type="chain" id="PRO_5041027779" description="Cell division coordinator CpoB" evidence="1">
    <location>
        <begin position="22"/>
        <end position="259"/>
    </location>
</feature>
<sequence precursor="true">MRSLLTAGLILAVVGASPAIAQDDGEAPLVSGGDPERSGGSSAGELFFLVEDLRVEVQHLRGQLEETTHQVKRLRQQARERYIDLDERLVDLNSRLSELEEGSGETKDGETASDSGNDGDGNGNTESTSYRQPDKAEREAYASIQYLIQEEQDYEAAIDEIYSFLEEYPEGDLSVNAYYWLGELYLSQGKHEQAQQAFTIVTSKHGSHRKAPDALFKLAVAHDRAGNSEQARRILDQLGERYPESEAAALGREYRNEMG</sequence>
<name>A0A9X4YAC3_9GAMM</name>
<evidence type="ECO:0000256" key="1">
    <source>
        <dbReference type="HAMAP-Rule" id="MF_02066"/>
    </source>
</evidence>
<feature type="region of interest" description="Disordered" evidence="3">
    <location>
        <begin position="23"/>
        <end position="42"/>
    </location>
</feature>
<dbReference type="InterPro" id="IPR011990">
    <property type="entry name" value="TPR-like_helical_dom_sf"/>
</dbReference>
<dbReference type="Pfam" id="PF16331">
    <property type="entry name" value="TolA_bind_tri"/>
    <property type="match status" value="1"/>
</dbReference>
<keyword evidence="2" id="KW-0802">TPR repeat</keyword>
<evidence type="ECO:0000256" key="3">
    <source>
        <dbReference type="SAM" id="MobiDB-lite"/>
    </source>
</evidence>
<evidence type="ECO:0000313" key="5">
    <source>
        <dbReference type="EMBL" id="MYL25786.1"/>
    </source>
</evidence>
<dbReference type="GO" id="GO:0070206">
    <property type="term" value="P:protein trimerization"/>
    <property type="evidence" value="ECO:0007669"/>
    <property type="project" value="InterPro"/>
</dbReference>
<dbReference type="OrthoDB" id="9768142at2"/>
<dbReference type="InterPro" id="IPR019734">
    <property type="entry name" value="TPR_rpt"/>
</dbReference>
<keyword evidence="6" id="KW-1185">Reference proteome</keyword>
<protein>
    <recommendedName>
        <fullName evidence="1">Cell division coordinator CpoB</fullName>
    </recommendedName>
</protein>
<dbReference type="InterPro" id="IPR034706">
    <property type="entry name" value="CpoB"/>
</dbReference>
<organism evidence="5 6">
    <name type="scientific">Vreelandella halophila</name>
    <dbReference type="NCBI Taxonomy" id="86177"/>
    <lineage>
        <taxon>Bacteria</taxon>
        <taxon>Pseudomonadati</taxon>
        <taxon>Pseudomonadota</taxon>
        <taxon>Gammaproteobacteria</taxon>
        <taxon>Oceanospirillales</taxon>
        <taxon>Halomonadaceae</taxon>
        <taxon>Vreelandella</taxon>
    </lineage>
</organism>
<keyword evidence="1" id="KW-0732">Signal</keyword>
<comment type="caution">
    <text evidence="5">The sequence shown here is derived from an EMBL/GenBank/DDBJ whole genome shotgun (WGS) entry which is preliminary data.</text>
</comment>
<comment type="similarity">
    <text evidence="1">Belongs to the CpoB family.</text>
</comment>
<feature type="repeat" description="TPR" evidence="2">
    <location>
        <begin position="175"/>
        <end position="208"/>
    </location>
</feature>
<feature type="region of interest" description="Disordered" evidence="3">
    <location>
        <begin position="95"/>
        <end position="136"/>
    </location>
</feature>
<dbReference type="AlphaFoldDB" id="A0A9X4YAC3"/>
<keyword evidence="1" id="KW-0131">Cell cycle</keyword>
<dbReference type="SUPFAM" id="SSF48452">
    <property type="entry name" value="TPR-like"/>
    <property type="match status" value="1"/>
</dbReference>
<comment type="function">
    <text evidence="1">Mediates coordination of peptidoglycan synthesis and outer membrane constriction during cell division.</text>
</comment>
<proteinExistence type="inferred from homology"/>
<dbReference type="Gene3D" id="1.25.40.10">
    <property type="entry name" value="Tetratricopeptide repeat domain"/>
    <property type="match status" value="1"/>
</dbReference>
<keyword evidence="1" id="KW-0574">Periplasm</keyword>
<dbReference type="Pfam" id="PF13174">
    <property type="entry name" value="TPR_6"/>
    <property type="match status" value="2"/>
</dbReference>
<gene>
    <name evidence="5" type="primary">ybgF</name>
    <name evidence="1" type="synonym">cpoB</name>
    <name evidence="5" type="ORF">GLW01_03160</name>
</gene>
<dbReference type="NCBIfam" id="TIGR02795">
    <property type="entry name" value="tol_pal_ybgF"/>
    <property type="match status" value="1"/>
</dbReference>
<dbReference type="GO" id="GO:0043093">
    <property type="term" value="P:FtsZ-dependent cytokinesis"/>
    <property type="evidence" value="ECO:0007669"/>
    <property type="project" value="UniProtKB-UniRule"/>
</dbReference>
<evidence type="ECO:0000256" key="2">
    <source>
        <dbReference type="PROSITE-ProRule" id="PRU00339"/>
    </source>
</evidence>
<feature type="signal peptide" evidence="1">
    <location>
        <begin position="1"/>
        <end position="21"/>
    </location>
</feature>
<keyword evidence="1" id="KW-0132">Cell division</keyword>
<comment type="subcellular location">
    <subcellularLocation>
        <location evidence="1">Periplasm</location>
    </subcellularLocation>
</comment>
<dbReference type="GO" id="GO:0030288">
    <property type="term" value="C:outer membrane-bounded periplasmic space"/>
    <property type="evidence" value="ECO:0007669"/>
    <property type="project" value="UniProtKB-UniRule"/>
</dbReference>
<dbReference type="InterPro" id="IPR014162">
    <property type="entry name" value="CpoB_C"/>
</dbReference>
<reference evidence="5 6" key="1">
    <citation type="submission" date="2019-11" db="EMBL/GenBank/DDBJ databases">
        <title>Genome sequences of 17 halophilic strains isolated from different environments.</title>
        <authorList>
            <person name="Furrow R.E."/>
        </authorList>
    </citation>
    <scope>NUCLEOTIDE SEQUENCE [LARGE SCALE GENOMIC DNA]</scope>
    <source>
        <strain evidence="5 6">22507_15_FS</strain>
    </source>
</reference>
<evidence type="ECO:0000313" key="6">
    <source>
        <dbReference type="Proteomes" id="UP000460751"/>
    </source>
</evidence>
<feature type="domain" description="YbgF trimerisation" evidence="4">
    <location>
        <begin position="50"/>
        <end position="94"/>
    </location>
</feature>
<dbReference type="InterPro" id="IPR032519">
    <property type="entry name" value="YbgF_tri"/>
</dbReference>
<dbReference type="Gene3D" id="1.20.5.110">
    <property type="match status" value="1"/>
</dbReference>
<accession>A0A9X4YAC3</accession>
<dbReference type="PROSITE" id="PS50005">
    <property type="entry name" value="TPR"/>
    <property type="match status" value="1"/>
</dbReference>
<dbReference type="HAMAP" id="MF_02066">
    <property type="entry name" value="CpoB"/>
    <property type="match status" value="1"/>
</dbReference>
<evidence type="ECO:0000259" key="4">
    <source>
        <dbReference type="Pfam" id="PF16331"/>
    </source>
</evidence>